<accession>A0ACB8NYM8</accession>
<dbReference type="Proteomes" id="UP000829398">
    <property type="component" value="Chromosome 1"/>
</dbReference>
<protein>
    <submittedName>
        <fullName evidence="1">Uncharacterized protein</fullName>
    </submittedName>
</protein>
<evidence type="ECO:0000313" key="1">
    <source>
        <dbReference type="EMBL" id="KAH9802943.1"/>
    </source>
</evidence>
<name>A0ACB8NYM8_CITSI</name>
<keyword evidence="2" id="KW-1185">Reference proteome</keyword>
<sequence length="137" mass="15403">MLRMYHPQLKPIAVGPWGGQNGTRWDDGVHTTVRQLVIAHGAGIDSIQIEYDNKGGSCWSEKHGGKKLLKFGIDDFVCWHISVQPLYNSITFFSSVLVAPRLGATGACRTKFWCDRQHVAKFTPTRNSLKLSSKFRK</sequence>
<organism evidence="1 2">
    <name type="scientific">Citrus sinensis</name>
    <name type="common">Sweet orange</name>
    <name type="synonym">Citrus aurantium var. sinensis</name>
    <dbReference type="NCBI Taxonomy" id="2711"/>
    <lineage>
        <taxon>Eukaryota</taxon>
        <taxon>Viridiplantae</taxon>
        <taxon>Streptophyta</taxon>
        <taxon>Embryophyta</taxon>
        <taxon>Tracheophyta</taxon>
        <taxon>Spermatophyta</taxon>
        <taxon>Magnoliopsida</taxon>
        <taxon>eudicotyledons</taxon>
        <taxon>Gunneridae</taxon>
        <taxon>Pentapetalae</taxon>
        <taxon>rosids</taxon>
        <taxon>malvids</taxon>
        <taxon>Sapindales</taxon>
        <taxon>Rutaceae</taxon>
        <taxon>Aurantioideae</taxon>
        <taxon>Citrus</taxon>
    </lineage>
</organism>
<gene>
    <name evidence="1" type="ORF">KPL71_001580</name>
</gene>
<comment type="caution">
    <text evidence="1">The sequence shown here is derived from an EMBL/GenBank/DDBJ whole genome shotgun (WGS) entry which is preliminary data.</text>
</comment>
<reference evidence="2" key="1">
    <citation type="journal article" date="2023" name="Hortic. Res.">
        <title>A chromosome-level phased genome enabling allele-level studies in sweet orange: a case study on citrus Huanglongbing tolerance.</title>
        <authorList>
            <person name="Wu B."/>
            <person name="Yu Q."/>
            <person name="Deng Z."/>
            <person name="Duan Y."/>
            <person name="Luo F."/>
            <person name="Gmitter F. Jr."/>
        </authorList>
    </citation>
    <scope>NUCLEOTIDE SEQUENCE [LARGE SCALE GENOMIC DNA]</scope>
    <source>
        <strain evidence="2">cv. Valencia</strain>
    </source>
</reference>
<proteinExistence type="predicted"/>
<evidence type="ECO:0000313" key="2">
    <source>
        <dbReference type="Proteomes" id="UP000829398"/>
    </source>
</evidence>
<dbReference type="EMBL" id="CM039170">
    <property type="protein sequence ID" value="KAH9802943.1"/>
    <property type="molecule type" value="Genomic_DNA"/>
</dbReference>